<dbReference type="InParanoid" id="A0A2G5C6L8"/>
<dbReference type="AlphaFoldDB" id="A0A2G5C6L8"/>
<evidence type="ECO:0000313" key="1">
    <source>
        <dbReference type="EMBL" id="PIA26944.1"/>
    </source>
</evidence>
<name>A0A2G5C6L8_AQUCA</name>
<organism evidence="1 2">
    <name type="scientific">Aquilegia coerulea</name>
    <name type="common">Rocky mountain columbine</name>
    <dbReference type="NCBI Taxonomy" id="218851"/>
    <lineage>
        <taxon>Eukaryota</taxon>
        <taxon>Viridiplantae</taxon>
        <taxon>Streptophyta</taxon>
        <taxon>Embryophyta</taxon>
        <taxon>Tracheophyta</taxon>
        <taxon>Spermatophyta</taxon>
        <taxon>Magnoliopsida</taxon>
        <taxon>Ranunculales</taxon>
        <taxon>Ranunculaceae</taxon>
        <taxon>Thalictroideae</taxon>
        <taxon>Aquilegia</taxon>
    </lineage>
</organism>
<gene>
    <name evidence="1" type="ORF">AQUCO_08400004v1</name>
</gene>
<evidence type="ECO:0000313" key="2">
    <source>
        <dbReference type="Proteomes" id="UP000230069"/>
    </source>
</evidence>
<dbReference type="OrthoDB" id="1928976at2759"/>
<proteinExistence type="predicted"/>
<dbReference type="Proteomes" id="UP000230069">
    <property type="component" value="Unassembled WGS sequence"/>
</dbReference>
<dbReference type="EMBL" id="KZ305101">
    <property type="protein sequence ID" value="PIA26944.1"/>
    <property type="molecule type" value="Genomic_DNA"/>
</dbReference>
<reference evidence="1 2" key="1">
    <citation type="submission" date="2017-09" db="EMBL/GenBank/DDBJ databases">
        <title>WGS assembly of Aquilegia coerulea Goldsmith.</title>
        <authorList>
            <person name="Hodges S."/>
            <person name="Kramer E."/>
            <person name="Nordborg M."/>
            <person name="Tomkins J."/>
            <person name="Borevitz J."/>
            <person name="Derieg N."/>
            <person name="Yan J."/>
            <person name="Mihaltcheva S."/>
            <person name="Hayes R.D."/>
            <person name="Rokhsar D."/>
        </authorList>
    </citation>
    <scope>NUCLEOTIDE SEQUENCE [LARGE SCALE GENOMIC DNA]</scope>
    <source>
        <strain evidence="2">cv. Goldsmith</strain>
    </source>
</reference>
<dbReference type="PANTHER" id="PTHR45786:SF74">
    <property type="entry name" value="ATP-DEPENDENT DNA HELICASE"/>
    <property type="match status" value="1"/>
</dbReference>
<dbReference type="PANTHER" id="PTHR45786">
    <property type="entry name" value="DNA BINDING PROTEIN-LIKE"/>
    <property type="match status" value="1"/>
</dbReference>
<accession>A0A2G5C6L8</accession>
<dbReference type="STRING" id="218851.A0A2G5C6L8"/>
<protein>
    <submittedName>
        <fullName evidence="1">Uncharacterized protein</fullName>
    </submittedName>
</protein>
<keyword evidence="2" id="KW-1185">Reference proteome</keyword>
<sequence length="84" mass="9718">MDDCILKGRGPKSFTIHGELKHRVGSLLPEEGKDPCYSQLYIYDPNKALEYRKKRNTHLDPKVLKIIQLFVGREPIMPNLQGRI</sequence>